<dbReference type="PATRIC" id="fig|1233171.3.peg.3469"/>
<gene>
    <name evidence="1" type="ORF">C672_3602</name>
</gene>
<dbReference type="EMBL" id="AVNC01000023">
    <property type="protein sequence ID" value="EQK39759.1"/>
    <property type="molecule type" value="Genomic_DNA"/>
</dbReference>
<dbReference type="AlphaFoldDB" id="T4V7Q9"/>
<comment type="caution">
    <text evidence="1">The sequence shown here is derived from an EMBL/GenBank/DDBJ whole genome shotgun (WGS) entry which is preliminary data.</text>
</comment>
<protein>
    <submittedName>
        <fullName evidence="1">Uncharacterized protein</fullName>
    </submittedName>
</protein>
<sequence length="59" mass="6818">MNKVDIIEDNEESIQSFRQMGWGHSDYCIDYKQLEDLKNGKLIAMCDGEYTSTIKLIGE</sequence>
<proteinExistence type="predicted"/>
<dbReference type="RefSeq" id="WP_021434515.1">
    <property type="nucleotide sequence ID" value="NZ_AVNC01000023.1"/>
</dbReference>
<reference evidence="1 2" key="1">
    <citation type="submission" date="2013-06" db="EMBL/GenBank/DDBJ databases">
        <authorList>
            <person name="Walk S."/>
            <person name="Aronoff D."/>
            <person name="Young V.Y."/>
            <person name="Marsh J."/>
            <person name="Harrison L."/>
            <person name="Daugherty S.C."/>
            <person name="Shefchek K.A."/>
            <person name="Hine E.E."/>
            <person name="Tallon L.J."/>
            <person name="Sadzewicz L.K."/>
            <person name="Rasko D.A."/>
        </authorList>
    </citation>
    <scope>NUCLEOTIDE SEQUENCE [LARGE SCALE GENOMIC DNA]</scope>
    <source>
        <strain evidence="1 2">ATCC 638</strain>
    </source>
</reference>
<accession>T4V7Q9</accession>
<name>T4V7Q9_PARBF</name>
<dbReference type="Proteomes" id="UP000015688">
    <property type="component" value="Unassembled WGS sequence"/>
</dbReference>
<evidence type="ECO:0000313" key="2">
    <source>
        <dbReference type="Proteomes" id="UP000015688"/>
    </source>
</evidence>
<organism evidence="1 2">
    <name type="scientific">Paraclostridium bifermentans ATCC 638 = DSM 14991</name>
    <dbReference type="NCBI Taxonomy" id="1233171"/>
    <lineage>
        <taxon>Bacteria</taxon>
        <taxon>Bacillati</taxon>
        <taxon>Bacillota</taxon>
        <taxon>Clostridia</taxon>
        <taxon>Peptostreptococcales</taxon>
        <taxon>Peptostreptococcaceae</taxon>
        <taxon>Paraclostridium</taxon>
    </lineage>
</organism>
<evidence type="ECO:0000313" key="1">
    <source>
        <dbReference type="EMBL" id="EQK39759.1"/>
    </source>
</evidence>